<reference evidence="1" key="1">
    <citation type="submission" date="2014-11" db="EMBL/GenBank/DDBJ databases">
        <authorList>
            <person name="Amaro Gonzalez C."/>
        </authorList>
    </citation>
    <scope>NUCLEOTIDE SEQUENCE</scope>
</reference>
<protein>
    <submittedName>
        <fullName evidence="1">Uncharacterized protein</fullName>
    </submittedName>
</protein>
<name>A0A0E9Y2P1_ANGAN</name>
<accession>A0A0E9Y2P1</accession>
<proteinExistence type="predicted"/>
<dbReference type="AlphaFoldDB" id="A0A0E9Y2P1"/>
<organism evidence="1">
    <name type="scientific">Anguilla anguilla</name>
    <name type="common">European freshwater eel</name>
    <name type="synonym">Muraena anguilla</name>
    <dbReference type="NCBI Taxonomy" id="7936"/>
    <lineage>
        <taxon>Eukaryota</taxon>
        <taxon>Metazoa</taxon>
        <taxon>Chordata</taxon>
        <taxon>Craniata</taxon>
        <taxon>Vertebrata</taxon>
        <taxon>Euteleostomi</taxon>
        <taxon>Actinopterygii</taxon>
        <taxon>Neopterygii</taxon>
        <taxon>Teleostei</taxon>
        <taxon>Anguilliformes</taxon>
        <taxon>Anguillidae</taxon>
        <taxon>Anguilla</taxon>
    </lineage>
</organism>
<evidence type="ECO:0000313" key="1">
    <source>
        <dbReference type="EMBL" id="JAI08429.1"/>
    </source>
</evidence>
<sequence>MVFTYIFTLGERYGQCPCASWD</sequence>
<reference evidence="1" key="2">
    <citation type="journal article" date="2015" name="Fish Shellfish Immunol.">
        <title>Early steps in the European eel (Anguilla anguilla)-Vibrio vulnificus interaction in the gills: Role of the RtxA13 toxin.</title>
        <authorList>
            <person name="Callol A."/>
            <person name="Pajuelo D."/>
            <person name="Ebbesson L."/>
            <person name="Teles M."/>
            <person name="MacKenzie S."/>
            <person name="Amaro C."/>
        </authorList>
    </citation>
    <scope>NUCLEOTIDE SEQUENCE</scope>
</reference>
<dbReference type="EMBL" id="GBXM01000149">
    <property type="protein sequence ID" value="JAI08429.1"/>
    <property type="molecule type" value="Transcribed_RNA"/>
</dbReference>